<proteinExistence type="predicted"/>
<feature type="compositionally biased region" description="Basic and acidic residues" evidence="1">
    <location>
        <begin position="715"/>
        <end position="727"/>
    </location>
</feature>
<reference evidence="3" key="1">
    <citation type="submission" date="2020-12" db="EMBL/GenBank/DDBJ databases">
        <title>Metabolic potential, ecology and presence of endohyphal bacteria is reflected in genomic diversity of Mucoromycotina.</title>
        <authorList>
            <person name="Muszewska A."/>
            <person name="Okrasinska A."/>
            <person name="Steczkiewicz K."/>
            <person name="Drgas O."/>
            <person name="Orlowska M."/>
            <person name="Perlinska-Lenart U."/>
            <person name="Aleksandrzak-Piekarczyk T."/>
            <person name="Szatraj K."/>
            <person name="Zielenkiewicz U."/>
            <person name="Pilsyk S."/>
            <person name="Malc E."/>
            <person name="Mieczkowski P."/>
            <person name="Kruszewska J.S."/>
            <person name="Biernat P."/>
            <person name="Pawlowska J."/>
        </authorList>
    </citation>
    <scope>NUCLEOTIDE SEQUENCE</scope>
    <source>
        <strain evidence="3">WA0000051536</strain>
    </source>
</reference>
<gene>
    <name evidence="3" type="ORF">INT44_002975</name>
</gene>
<evidence type="ECO:0000256" key="2">
    <source>
        <dbReference type="SAM" id="Phobius"/>
    </source>
</evidence>
<feature type="transmembrane region" description="Helical" evidence="2">
    <location>
        <begin position="79"/>
        <end position="101"/>
    </location>
</feature>
<feature type="transmembrane region" description="Helical" evidence="2">
    <location>
        <begin position="12"/>
        <end position="36"/>
    </location>
</feature>
<evidence type="ECO:0000313" key="4">
    <source>
        <dbReference type="Proteomes" id="UP000612746"/>
    </source>
</evidence>
<keyword evidence="4" id="KW-1185">Reference proteome</keyword>
<keyword evidence="2" id="KW-0812">Transmembrane</keyword>
<dbReference type="OrthoDB" id="3034003at2759"/>
<feature type="region of interest" description="Disordered" evidence="1">
    <location>
        <begin position="715"/>
        <end position="735"/>
    </location>
</feature>
<organism evidence="3 4">
    <name type="scientific">Umbelopsis vinacea</name>
    <dbReference type="NCBI Taxonomy" id="44442"/>
    <lineage>
        <taxon>Eukaryota</taxon>
        <taxon>Fungi</taxon>
        <taxon>Fungi incertae sedis</taxon>
        <taxon>Mucoromycota</taxon>
        <taxon>Mucoromycotina</taxon>
        <taxon>Umbelopsidomycetes</taxon>
        <taxon>Umbelopsidales</taxon>
        <taxon>Umbelopsidaceae</taxon>
        <taxon>Umbelopsis</taxon>
    </lineage>
</organism>
<keyword evidence="2" id="KW-0472">Membrane</keyword>
<keyword evidence="2" id="KW-1133">Transmembrane helix</keyword>
<comment type="caution">
    <text evidence="3">The sequence shown here is derived from an EMBL/GenBank/DDBJ whole genome shotgun (WGS) entry which is preliminary data.</text>
</comment>
<dbReference type="Proteomes" id="UP000612746">
    <property type="component" value="Unassembled WGS sequence"/>
</dbReference>
<evidence type="ECO:0000256" key="1">
    <source>
        <dbReference type="SAM" id="MobiDB-lite"/>
    </source>
</evidence>
<dbReference type="AlphaFoldDB" id="A0A8H7Q587"/>
<feature type="transmembrane region" description="Helical" evidence="2">
    <location>
        <begin position="619"/>
        <end position="645"/>
    </location>
</feature>
<evidence type="ECO:0000313" key="3">
    <source>
        <dbReference type="EMBL" id="KAG2186749.1"/>
    </source>
</evidence>
<accession>A0A8H7Q587</accession>
<dbReference type="EMBL" id="JAEPRA010000004">
    <property type="protein sequence ID" value="KAG2186749.1"/>
    <property type="molecule type" value="Genomic_DNA"/>
</dbReference>
<protein>
    <submittedName>
        <fullName evidence="3">Uncharacterized protein</fullName>
    </submittedName>
</protein>
<name>A0A8H7Q587_9FUNG</name>
<sequence length="735" mass="80027">MEFISAPQAAAAINVIITAVSIVFYIAIPVVSIYCMKNGQSPRTWSVFSRLLQQSFWSTFLRTDTGASKHVKASINWTIHYAALTTIIITIAAIVTPLGLYGTTTTSSQIISLNTLNDTGPLSTVYTKREGYLESRICSNAMSSPISCPGSSYYTTSNGTVTLNTTVPGNITEKFTSYNGGIGPMDIQFRMYETGMTSEVDGGNGYTKGIYKLDQSIITSTQLFASQNLIIDKSETPGVGILDVKIPYVEAGGSWNQQILWLEPVTECVDLNITYDFVLQDASPTLQLSDYTITDRGGFANYNVNNYQPDQLTDRNVNLQAHAYQAANYALRTGLVSFNISSSQIGKAYVVPAANAILPPTIGMALAGLDKFSELTLNINTTVESGSSDSFIICGSNMESAEPSLDNVNVKCTLLFGQPIKTDGGPDNIMTTGSTWSQPIYACASAVRAKMQQIEFTTPNPLYDWSQLSSLSLTRQDIDQPVTWAVERTGMNASVVQPYWGPVDEAYLNDPFLYSEQATSMYIPRSQMNLYGQGVAVVNYAWSILYDGVIDSASLGMNYFDTTKPTLNKLWKEHGSVQGASYVINSMWTDLVANGILGNSTSSTTAAVAVEQPSVGFTWIYGIPALIAVCLWAPLFLFALIILLTPGNGISTIRRVLEQTALGNVVTGLLTETDDKTHIGLVATSQGNGIHFTTTSNNDRLYQVLRKTEVEELEDHSLPEYSSRVEEPNTMELVP</sequence>